<dbReference type="AlphaFoldDB" id="A0A2K3JMB2"/>
<gene>
    <name evidence="1" type="ORF">L195_g048798</name>
</gene>
<dbReference type="EMBL" id="ASHM01070540">
    <property type="protein sequence ID" value="PNX55171.1"/>
    <property type="molecule type" value="Genomic_DNA"/>
</dbReference>
<dbReference type="Proteomes" id="UP000236291">
    <property type="component" value="Unassembled WGS sequence"/>
</dbReference>
<evidence type="ECO:0000313" key="2">
    <source>
        <dbReference type="Proteomes" id="UP000236291"/>
    </source>
</evidence>
<comment type="caution">
    <text evidence="1">The sequence shown here is derived from an EMBL/GenBank/DDBJ whole genome shotgun (WGS) entry which is preliminary data.</text>
</comment>
<reference evidence="1 2" key="2">
    <citation type="journal article" date="2017" name="Front. Plant Sci.">
        <title>Gene Classification and Mining of Molecular Markers Useful in Red Clover (Trifolium pratense) Breeding.</title>
        <authorList>
            <person name="Istvanek J."/>
            <person name="Dluhosova J."/>
            <person name="Dluhos P."/>
            <person name="Patkova L."/>
            <person name="Nedelnik J."/>
            <person name="Repkova J."/>
        </authorList>
    </citation>
    <scope>NUCLEOTIDE SEQUENCE [LARGE SCALE GENOMIC DNA]</scope>
    <source>
        <strain evidence="2">cv. Tatra</strain>
        <tissue evidence="1">Young leaves</tissue>
    </source>
</reference>
<protein>
    <submittedName>
        <fullName evidence="1">Uncharacterized protein</fullName>
    </submittedName>
</protein>
<proteinExistence type="predicted"/>
<organism evidence="1 2">
    <name type="scientific">Trifolium pratense</name>
    <name type="common">Red clover</name>
    <dbReference type="NCBI Taxonomy" id="57577"/>
    <lineage>
        <taxon>Eukaryota</taxon>
        <taxon>Viridiplantae</taxon>
        <taxon>Streptophyta</taxon>
        <taxon>Embryophyta</taxon>
        <taxon>Tracheophyta</taxon>
        <taxon>Spermatophyta</taxon>
        <taxon>Magnoliopsida</taxon>
        <taxon>eudicotyledons</taxon>
        <taxon>Gunneridae</taxon>
        <taxon>Pentapetalae</taxon>
        <taxon>rosids</taxon>
        <taxon>fabids</taxon>
        <taxon>Fabales</taxon>
        <taxon>Fabaceae</taxon>
        <taxon>Papilionoideae</taxon>
        <taxon>50 kb inversion clade</taxon>
        <taxon>NPAAA clade</taxon>
        <taxon>Hologalegina</taxon>
        <taxon>IRL clade</taxon>
        <taxon>Trifolieae</taxon>
        <taxon>Trifolium</taxon>
    </lineage>
</organism>
<name>A0A2K3JMB2_TRIPR</name>
<sequence>MILPDQKCDRAGVCVDETPVETEGGCVPAGTPTLKSV</sequence>
<reference evidence="1 2" key="1">
    <citation type="journal article" date="2014" name="Am. J. Bot.">
        <title>Genome assembly and annotation for red clover (Trifolium pratense; Fabaceae).</title>
        <authorList>
            <person name="Istvanek J."/>
            <person name="Jaros M."/>
            <person name="Krenek A."/>
            <person name="Repkova J."/>
        </authorList>
    </citation>
    <scope>NUCLEOTIDE SEQUENCE [LARGE SCALE GENOMIC DNA]</scope>
    <source>
        <strain evidence="2">cv. Tatra</strain>
        <tissue evidence="1">Young leaves</tissue>
    </source>
</reference>
<feature type="non-terminal residue" evidence="1">
    <location>
        <position position="37"/>
    </location>
</feature>
<accession>A0A2K3JMB2</accession>
<evidence type="ECO:0000313" key="1">
    <source>
        <dbReference type="EMBL" id="PNX55171.1"/>
    </source>
</evidence>